<sequence>MIDQLPVGLSIAGALLLIALGLTFTFGQMGVINMAHGEFIMAGAYTAYLLQDLADDKAVFLALPVAFGVAGAMGLILERLAIRRFYGRPLDTLLLTWGVSLVLQQLARDLFGAPNVNVTAPGLLEGRLALGGMTIPYTRLFIMVLAVACVAAIWLYMNRSRQGRRMRAVMQNRELAACSGVVTERVDQLTFFIGSGLAGVAGVALTLIGPIGPSLGTNYIVDAFLVVVAGGLGRLRGAVLAALALGLLNSFVEFWTDASSAKVVVFVAIVAFLQVRPQGMFVLRSRALT</sequence>
<gene>
    <name evidence="10" type="primary">urtB</name>
    <name evidence="10" type="ORF">GCM10010439_54940</name>
</gene>
<feature type="transmembrane region" description="Helical" evidence="9">
    <location>
        <begin position="254"/>
        <end position="275"/>
    </location>
</feature>
<keyword evidence="6 9" id="KW-1133">Transmembrane helix</keyword>
<feature type="transmembrane region" description="Helical" evidence="9">
    <location>
        <begin position="137"/>
        <end position="157"/>
    </location>
</feature>
<keyword evidence="2" id="KW-0813">Transport</keyword>
<comment type="similarity">
    <text evidence="8">Belongs to the binding-protein-dependent transport system permease family. LivHM subfamily.</text>
</comment>
<evidence type="ECO:0000256" key="2">
    <source>
        <dbReference type="ARBA" id="ARBA00022448"/>
    </source>
</evidence>
<dbReference type="InterPro" id="IPR001851">
    <property type="entry name" value="ABC_transp_permease"/>
</dbReference>
<keyword evidence="5" id="KW-0029">Amino-acid transport</keyword>
<dbReference type="PANTHER" id="PTHR11795:SF447">
    <property type="entry name" value="ABC TRANSPORTER PERMEASE PROTEIN"/>
    <property type="match status" value="1"/>
</dbReference>
<evidence type="ECO:0000313" key="11">
    <source>
        <dbReference type="Proteomes" id="UP001501842"/>
    </source>
</evidence>
<evidence type="ECO:0000256" key="8">
    <source>
        <dbReference type="ARBA" id="ARBA00037998"/>
    </source>
</evidence>
<comment type="caution">
    <text evidence="10">The sequence shown here is derived from an EMBL/GenBank/DDBJ whole genome shotgun (WGS) entry which is preliminary data.</text>
</comment>
<reference evidence="11" key="1">
    <citation type="journal article" date="2019" name="Int. J. Syst. Evol. Microbiol.">
        <title>The Global Catalogue of Microorganisms (GCM) 10K type strain sequencing project: providing services to taxonomists for standard genome sequencing and annotation.</title>
        <authorList>
            <consortium name="The Broad Institute Genomics Platform"/>
            <consortium name="The Broad Institute Genome Sequencing Center for Infectious Disease"/>
            <person name="Wu L."/>
            <person name="Ma J."/>
        </authorList>
    </citation>
    <scope>NUCLEOTIDE SEQUENCE [LARGE SCALE GENOMIC DNA]</scope>
    <source>
        <strain evidence="11">JCM 8201</strain>
    </source>
</reference>
<dbReference type="CDD" id="cd06582">
    <property type="entry name" value="TM_PBP1_LivH_like"/>
    <property type="match status" value="1"/>
</dbReference>
<protein>
    <submittedName>
        <fullName evidence="10">Urea ABC transporter permease subunit UrtB</fullName>
    </submittedName>
</protein>
<evidence type="ECO:0000256" key="3">
    <source>
        <dbReference type="ARBA" id="ARBA00022475"/>
    </source>
</evidence>
<organism evidence="10 11">
    <name type="scientific">Actinocorallia aurantiaca</name>
    <dbReference type="NCBI Taxonomy" id="46204"/>
    <lineage>
        <taxon>Bacteria</taxon>
        <taxon>Bacillati</taxon>
        <taxon>Actinomycetota</taxon>
        <taxon>Actinomycetes</taxon>
        <taxon>Streptosporangiales</taxon>
        <taxon>Thermomonosporaceae</taxon>
        <taxon>Actinocorallia</taxon>
    </lineage>
</organism>
<evidence type="ECO:0000256" key="1">
    <source>
        <dbReference type="ARBA" id="ARBA00004651"/>
    </source>
</evidence>
<comment type="subcellular location">
    <subcellularLocation>
        <location evidence="1">Cell membrane</location>
        <topology evidence="1">Multi-pass membrane protein</topology>
    </subcellularLocation>
</comment>
<dbReference type="NCBIfam" id="TIGR03409">
    <property type="entry name" value="urea_trans_UrtB"/>
    <property type="match status" value="1"/>
</dbReference>
<keyword evidence="3" id="KW-1003">Cell membrane</keyword>
<dbReference type="Pfam" id="PF02653">
    <property type="entry name" value="BPD_transp_2"/>
    <property type="match status" value="1"/>
</dbReference>
<feature type="transmembrane region" description="Helical" evidence="9">
    <location>
        <begin position="89"/>
        <end position="107"/>
    </location>
</feature>
<evidence type="ECO:0000256" key="6">
    <source>
        <dbReference type="ARBA" id="ARBA00022989"/>
    </source>
</evidence>
<evidence type="ECO:0000256" key="5">
    <source>
        <dbReference type="ARBA" id="ARBA00022970"/>
    </source>
</evidence>
<dbReference type="InterPro" id="IPR052157">
    <property type="entry name" value="BCAA_transport_permease"/>
</dbReference>
<dbReference type="InterPro" id="IPR017779">
    <property type="entry name" value="ABC_UrtB_bac"/>
</dbReference>
<accession>A0ABP6H1I2</accession>
<feature type="transmembrane region" description="Helical" evidence="9">
    <location>
        <begin position="7"/>
        <end position="26"/>
    </location>
</feature>
<dbReference type="Proteomes" id="UP001501842">
    <property type="component" value="Unassembled WGS sequence"/>
</dbReference>
<dbReference type="RefSeq" id="WP_344454350.1">
    <property type="nucleotide sequence ID" value="NZ_BAAATZ010000027.1"/>
</dbReference>
<evidence type="ECO:0000256" key="7">
    <source>
        <dbReference type="ARBA" id="ARBA00023136"/>
    </source>
</evidence>
<feature type="transmembrane region" description="Helical" evidence="9">
    <location>
        <begin position="58"/>
        <end position="77"/>
    </location>
</feature>
<dbReference type="EMBL" id="BAAATZ010000027">
    <property type="protein sequence ID" value="GAA2733875.1"/>
    <property type="molecule type" value="Genomic_DNA"/>
</dbReference>
<proteinExistence type="inferred from homology"/>
<feature type="transmembrane region" description="Helical" evidence="9">
    <location>
        <begin position="223"/>
        <end position="247"/>
    </location>
</feature>
<evidence type="ECO:0000256" key="9">
    <source>
        <dbReference type="SAM" id="Phobius"/>
    </source>
</evidence>
<evidence type="ECO:0000313" key="10">
    <source>
        <dbReference type="EMBL" id="GAA2733875.1"/>
    </source>
</evidence>
<name>A0ABP6H1I2_9ACTN</name>
<keyword evidence="11" id="KW-1185">Reference proteome</keyword>
<evidence type="ECO:0000256" key="4">
    <source>
        <dbReference type="ARBA" id="ARBA00022692"/>
    </source>
</evidence>
<keyword evidence="7 9" id="KW-0472">Membrane</keyword>
<feature type="transmembrane region" description="Helical" evidence="9">
    <location>
        <begin position="189"/>
        <end position="211"/>
    </location>
</feature>
<dbReference type="PANTHER" id="PTHR11795">
    <property type="entry name" value="BRANCHED-CHAIN AMINO ACID TRANSPORT SYSTEM PERMEASE PROTEIN LIVH"/>
    <property type="match status" value="1"/>
</dbReference>
<keyword evidence="4 9" id="KW-0812">Transmembrane</keyword>